<name>A0A2U8DZV6_9BACT</name>
<feature type="domain" description="Sialate O-acetylesterase" evidence="2">
    <location>
        <begin position="553"/>
        <end position="664"/>
    </location>
</feature>
<dbReference type="RefSeq" id="WP_108823943.1">
    <property type="nucleotide sequence ID" value="NZ_CP023004.1"/>
</dbReference>
<organism evidence="3 4">
    <name type="scientific">Ereboglobus luteus</name>
    <dbReference type="NCBI Taxonomy" id="1796921"/>
    <lineage>
        <taxon>Bacteria</taxon>
        <taxon>Pseudomonadati</taxon>
        <taxon>Verrucomicrobiota</taxon>
        <taxon>Opitutia</taxon>
        <taxon>Opitutales</taxon>
        <taxon>Opitutaceae</taxon>
        <taxon>Ereboglobus</taxon>
    </lineage>
</organism>
<dbReference type="InterPro" id="IPR039329">
    <property type="entry name" value="SIAE"/>
</dbReference>
<dbReference type="Gene3D" id="2.60.120.260">
    <property type="entry name" value="Galactose-binding domain-like"/>
    <property type="match status" value="1"/>
</dbReference>
<evidence type="ECO:0000259" key="2">
    <source>
        <dbReference type="Pfam" id="PF03629"/>
    </source>
</evidence>
<evidence type="ECO:0000313" key="4">
    <source>
        <dbReference type="Proteomes" id="UP000244896"/>
    </source>
</evidence>
<keyword evidence="1" id="KW-0378">Hydrolase</keyword>
<evidence type="ECO:0000256" key="1">
    <source>
        <dbReference type="ARBA" id="ARBA00022801"/>
    </source>
</evidence>
<dbReference type="OrthoDB" id="183320at2"/>
<evidence type="ECO:0000313" key="3">
    <source>
        <dbReference type="EMBL" id="AWI08137.1"/>
    </source>
</evidence>
<dbReference type="Gene3D" id="3.40.50.1110">
    <property type="entry name" value="SGNH hydrolase"/>
    <property type="match status" value="1"/>
</dbReference>
<dbReference type="PANTHER" id="PTHR22901:SF0">
    <property type="entry name" value="SIALATE O-ACETYLESTERASE"/>
    <property type="match status" value="1"/>
</dbReference>
<sequence length="787" mass="84146">MMHRIFRPRLVVTFALILAARAVLLAAPDVIRRDGWSYDRADFLASAEKIAAAKSARGGVRLAGWVEFDVNVAKSGWYELLIGGITPEWPRDLYVDGALIYRLGRATAADALPNAAAHGVQFKDTDLYLSAGSHTLRFRRQREPGAQPGVWELRPSASGDDAAAIRVEVAGPRIVDPGEPVMLRVTGGGTGRASTYTLFLRDEVADVVSATPCATVAFSASVKPETRDVPVTLAGHGLYTIIARSGDHELRPSEFKVGRLLATKGAGSARPINFAPPVSGKSPLLAAPFCNGAVLQRDKPLPVWGWAAPGDKITVTFAGQTAAAIAGADGLWRATLAPMEASSAPGELEVIAVSSKTGAETQRQKITDVLIGEVWLLSGQSNMGGSLNTSTGGLERARAADYPDVRMAMIHGSKTERQLAGASWISAVSHGDPKNMERWVAIHYAFGADLREKLGVPIGLVSANRGGTCISTWTGLDTHRAEPAFAPLLANYEEGIAENLPEILHLENIASYLNAWKKKGRPDPGPKLAAPRFNNNAPAFCYRELIEPLAPFAIRGVLWYQGEADGNAAAAYRSRFPAMIRDWRALWSDAALPFIFAQISYSGGKPANIAPGDTGQGEVREAQTLALSVPRTAMIATIDLMTPSDDVHYKNKLPVGHRFARAALSSVYGFKNIAASGPCYKSMTVENGAIRLLFDHAAGLKTNNGGAPGGFAIAGADKKWAWADARIEGDCIVVSSQKISKPVAVRHGWSAYPCGTNVINGDDLPLPTFRTDDWPMLTAGKFGFELR</sequence>
<dbReference type="SUPFAM" id="SSF52266">
    <property type="entry name" value="SGNH hydrolase"/>
    <property type="match status" value="1"/>
</dbReference>
<dbReference type="Proteomes" id="UP000244896">
    <property type="component" value="Chromosome"/>
</dbReference>
<dbReference type="GO" id="GO:0001681">
    <property type="term" value="F:sialate O-acetylesterase activity"/>
    <property type="evidence" value="ECO:0007669"/>
    <property type="project" value="InterPro"/>
</dbReference>
<dbReference type="GO" id="GO:0005975">
    <property type="term" value="P:carbohydrate metabolic process"/>
    <property type="evidence" value="ECO:0007669"/>
    <property type="project" value="TreeGrafter"/>
</dbReference>
<reference evidence="3 4" key="1">
    <citation type="journal article" date="2018" name="Syst. Appl. Microbiol.">
        <title>Ereboglobus luteus gen. nov. sp. nov. from cockroach guts, and new insights into the oxygen relationship of the genera Opitutus and Didymococcus (Verrucomicrobia: Opitutaceae).</title>
        <authorList>
            <person name="Tegtmeier D."/>
            <person name="Belitz A."/>
            <person name="Radek R."/>
            <person name="Heimerl T."/>
            <person name="Brune A."/>
        </authorList>
    </citation>
    <scope>NUCLEOTIDE SEQUENCE [LARGE SCALE GENOMIC DNA]</scope>
    <source>
        <strain evidence="3 4">Ho45</strain>
    </source>
</reference>
<protein>
    <recommendedName>
        <fullName evidence="2">Sialate O-acetylesterase domain-containing protein</fullName>
    </recommendedName>
</protein>
<dbReference type="PANTHER" id="PTHR22901">
    <property type="entry name" value="SIALATE O-ACETYLESTERASE"/>
    <property type="match status" value="1"/>
</dbReference>
<feature type="domain" description="Sialate O-acetylesterase" evidence="2">
    <location>
        <begin position="373"/>
        <end position="474"/>
    </location>
</feature>
<keyword evidence="4" id="KW-1185">Reference proteome</keyword>
<dbReference type="KEGG" id="elut:CKA38_01655"/>
<proteinExistence type="predicted"/>
<dbReference type="InterPro" id="IPR036514">
    <property type="entry name" value="SGNH_hydro_sf"/>
</dbReference>
<dbReference type="AlphaFoldDB" id="A0A2U8DZV6"/>
<dbReference type="InterPro" id="IPR005181">
    <property type="entry name" value="SASA"/>
</dbReference>
<accession>A0A2U8DZV6</accession>
<dbReference type="Pfam" id="PF03629">
    <property type="entry name" value="SASA"/>
    <property type="match status" value="2"/>
</dbReference>
<dbReference type="EMBL" id="CP023004">
    <property type="protein sequence ID" value="AWI08137.1"/>
    <property type="molecule type" value="Genomic_DNA"/>
</dbReference>
<gene>
    <name evidence="3" type="ORF">CKA38_01655</name>
</gene>